<feature type="signal peptide" evidence="2">
    <location>
        <begin position="1"/>
        <end position="24"/>
    </location>
</feature>
<feature type="compositionally biased region" description="Low complexity" evidence="1">
    <location>
        <begin position="29"/>
        <end position="46"/>
    </location>
</feature>
<dbReference type="RefSeq" id="WP_378262035.1">
    <property type="nucleotide sequence ID" value="NZ_JBHSIT010000011.1"/>
</dbReference>
<comment type="caution">
    <text evidence="3">The sequence shown here is derived from an EMBL/GenBank/DDBJ whole genome shotgun (WGS) entry which is preliminary data.</text>
</comment>
<name>A0ABV9U8S1_9ACTN</name>
<organism evidence="3 4">
    <name type="scientific">Actinomadura gamaensis</name>
    <dbReference type="NCBI Taxonomy" id="1763541"/>
    <lineage>
        <taxon>Bacteria</taxon>
        <taxon>Bacillati</taxon>
        <taxon>Actinomycetota</taxon>
        <taxon>Actinomycetes</taxon>
        <taxon>Streptosporangiales</taxon>
        <taxon>Thermomonosporaceae</taxon>
        <taxon>Actinomadura</taxon>
    </lineage>
</organism>
<proteinExistence type="predicted"/>
<evidence type="ECO:0000313" key="4">
    <source>
        <dbReference type="Proteomes" id="UP001595872"/>
    </source>
</evidence>
<gene>
    <name evidence="3" type="ORF">ACFPCY_33665</name>
</gene>
<dbReference type="EMBL" id="JBHSIT010000011">
    <property type="protein sequence ID" value="MFC4912289.1"/>
    <property type="molecule type" value="Genomic_DNA"/>
</dbReference>
<evidence type="ECO:0000256" key="1">
    <source>
        <dbReference type="SAM" id="MobiDB-lite"/>
    </source>
</evidence>
<dbReference type="Proteomes" id="UP001595872">
    <property type="component" value="Unassembled WGS sequence"/>
</dbReference>
<keyword evidence="4" id="KW-1185">Reference proteome</keyword>
<evidence type="ECO:0000313" key="3">
    <source>
        <dbReference type="EMBL" id="MFC4912289.1"/>
    </source>
</evidence>
<feature type="region of interest" description="Disordered" evidence="1">
    <location>
        <begin position="151"/>
        <end position="182"/>
    </location>
</feature>
<feature type="region of interest" description="Disordered" evidence="1">
    <location>
        <begin position="29"/>
        <end position="48"/>
    </location>
</feature>
<keyword evidence="2" id="KW-0732">Signal</keyword>
<feature type="chain" id="PRO_5045377780" evidence="2">
    <location>
        <begin position="25"/>
        <end position="200"/>
    </location>
</feature>
<reference evidence="4" key="1">
    <citation type="journal article" date="2019" name="Int. J. Syst. Evol. Microbiol.">
        <title>The Global Catalogue of Microorganisms (GCM) 10K type strain sequencing project: providing services to taxonomists for standard genome sequencing and annotation.</title>
        <authorList>
            <consortium name="The Broad Institute Genomics Platform"/>
            <consortium name="The Broad Institute Genome Sequencing Center for Infectious Disease"/>
            <person name="Wu L."/>
            <person name="Ma J."/>
        </authorList>
    </citation>
    <scope>NUCLEOTIDE SEQUENCE [LARGE SCALE GENOMIC DNA]</scope>
    <source>
        <strain evidence="4">KLKA75</strain>
    </source>
</reference>
<accession>A0ABV9U8S1</accession>
<protein>
    <submittedName>
        <fullName evidence="3">Uncharacterized protein</fullName>
    </submittedName>
</protein>
<feature type="compositionally biased region" description="Polar residues" evidence="1">
    <location>
        <begin position="157"/>
        <end position="181"/>
    </location>
</feature>
<sequence length="200" mass="20526">MSTLRFTTNLLAAAVVAAAVPVSADLSEATPAAGTPRAAAQTPTPTIVESDWSGKHKVASATCPPGTGLVGGGFDSYNSRTSLGTNTDSMELNAPSDTEPNTWQVQLTNGQARAYAMCVPGAPTPTIVASAWSERGSKAYATCPQGKALIGGGADSRPSTNSFSQVGDAQQANTPDAQKPNTWRAEMMIGESRAFAMCVD</sequence>
<evidence type="ECO:0000256" key="2">
    <source>
        <dbReference type="SAM" id="SignalP"/>
    </source>
</evidence>